<evidence type="ECO:0000313" key="1">
    <source>
        <dbReference type="EMBL" id="GIY38942.1"/>
    </source>
</evidence>
<sequence>MATSDSIIQERFRVLPSAQRFKAPFTTAIGEQLRLASTSFDANFGNRFFRVVSLMDISLQFLILKSAHPESEREKFELQKCRWGKIEKAEIYTCWETGGRISTICIFMVIRWASGESSTSSFIFS</sequence>
<reference evidence="1 2" key="1">
    <citation type="submission" date="2021-06" db="EMBL/GenBank/DDBJ databases">
        <title>Caerostris extrusa draft genome.</title>
        <authorList>
            <person name="Kono N."/>
            <person name="Arakawa K."/>
        </authorList>
    </citation>
    <scope>NUCLEOTIDE SEQUENCE [LARGE SCALE GENOMIC DNA]</scope>
</reference>
<dbReference type="Proteomes" id="UP001054945">
    <property type="component" value="Unassembled WGS sequence"/>
</dbReference>
<dbReference type="EMBL" id="BPLR01010380">
    <property type="protein sequence ID" value="GIY38942.1"/>
    <property type="molecule type" value="Genomic_DNA"/>
</dbReference>
<evidence type="ECO:0000313" key="2">
    <source>
        <dbReference type="Proteomes" id="UP001054945"/>
    </source>
</evidence>
<dbReference type="AlphaFoldDB" id="A0AAV4T265"/>
<organism evidence="1 2">
    <name type="scientific">Caerostris extrusa</name>
    <name type="common">Bark spider</name>
    <name type="synonym">Caerostris bankana</name>
    <dbReference type="NCBI Taxonomy" id="172846"/>
    <lineage>
        <taxon>Eukaryota</taxon>
        <taxon>Metazoa</taxon>
        <taxon>Ecdysozoa</taxon>
        <taxon>Arthropoda</taxon>
        <taxon>Chelicerata</taxon>
        <taxon>Arachnida</taxon>
        <taxon>Araneae</taxon>
        <taxon>Araneomorphae</taxon>
        <taxon>Entelegynae</taxon>
        <taxon>Araneoidea</taxon>
        <taxon>Araneidae</taxon>
        <taxon>Caerostris</taxon>
    </lineage>
</organism>
<proteinExistence type="predicted"/>
<keyword evidence="2" id="KW-1185">Reference proteome</keyword>
<gene>
    <name evidence="1" type="ORF">CEXT_807471</name>
</gene>
<protein>
    <submittedName>
        <fullName evidence="1">Uncharacterized protein</fullName>
    </submittedName>
</protein>
<accession>A0AAV4T265</accession>
<comment type="caution">
    <text evidence="1">The sequence shown here is derived from an EMBL/GenBank/DDBJ whole genome shotgun (WGS) entry which is preliminary data.</text>
</comment>
<name>A0AAV4T265_CAEEX</name>